<dbReference type="InterPro" id="IPR051325">
    <property type="entry name" value="Nudix_hydrolase_domain"/>
</dbReference>
<comment type="caution">
    <text evidence="7">The sequence shown here is derived from an EMBL/GenBank/DDBJ whole genome shotgun (WGS) entry which is preliminary data.</text>
</comment>
<dbReference type="InterPro" id="IPR015797">
    <property type="entry name" value="NUDIX_hydrolase-like_dom_sf"/>
</dbReference>
<evidence type="ECO:0000256" key="3">
    <source>
        <dbReference type="ARBA" id="ARBA00022741"/>
    </source>
</evidence>
<dbReference type="CDD" id="cd03428">
    <property type="entry name" value="NUDIX_Ap4A_Nudt2"/>
    <property type="match status" value="1"/>
</dbReference>
<evidence type="ECO:0000256" key="5">
    <source>
        <dbReference type="ARBA" id="ARBA00032644"/>
    </source>
</evidence>
<feature type="domain" description="Nudix hydrolase" evidence="6">
    <location>
        <begin position="2"/>
        <end position="139"/>
    </location>
</feature>
<evidence type="ECO:0000313" key="8">
    <source>
        <dbReference type="Proteomes" id="UP000033918"/>
    </source>
</evidence>
<protein>
    <recommendedName>
        <fullName evidence="2">Bis(5'-nucleosyl)-tetraphosphatase [asymmetrical]</fullName>
    </recommendedName>
    <alternativeName>
        <fullName evidence="5">Diadenosine 5',5'''-P1,P4-tetraphosphate asymmetrical hydrolase</fullName>
    </alternativeName>
</protein>
<dbReference type="SUPFAM" id="SSF55811">
    <property type="entry name" value="Nudix"/>
    <property type="match status" value="1"/>
</dbReference>
<dbReference type="Pfam" id="PF00293">
    <property type="entry name" value="NUDIX"/>
    <property type="match status" value="1"/>
</dbReference>
<dbReference type="InterPro" id="IPR000086">
    <property type="entry name" value="NUDIX_hydrolase_dom"/>
</dbReference>
<dbReference type="GO" id="GO:0006167">
    <property type="term" value="P:AMP biosynthetic process"/>
    <property type="evidence" value="ECO:0007669"/>
    <property type="project" value="TreeGrafter"/>
</dbReference>
<dbReference type="PROSITE" id="PS51462">
    <property type="entry name" value="NUDIX"/>
    <property type="match status" value="1"/>
</dbReference>
<dbReference type="AlphaFoldDB" id="A0A0G0WXZ2"/>
<keyword evidence="4" id="KW-0378">Hydrolase</keyword>
<keyword evidence="3" id="KW-0547">Nucleotide-binding</keyword>
<dbReference type="InterPro" id="IPR003565">
    <property type="entry name" value="Tetra_PHTase"/>
</dbReference>
<name>A0A0G0WXZ2_9BACT</name>
<dbReference type="PROSITE" id="PS00893">
    <property type="entry name" value="NUDIX_BOX"/>
    <property type="match status" value="1"/>
</dbReference>
<dbReference type="GO" id="GO:0004081">
    <property type="term" value="F:bis(5'-nucleosyl)-tetraphosphatase (asymmetrical) activity"/>
    <property type="evidence" value="ECO:0007669"/>
    <property type="project" value="TreeGrafter"/>
</dbReference>
<accession>A0A0G0WXZ2</accession>
<dbReference type="Proteomes" id="UP000033918">
    <property type="component" value="Unassembled WGS sequence"/>
</dbReference>
<dbReference type="GO" id="GO:0006754">
    <property type="term" value="P:ATP biosynthetic process"/>
    <property type="evidence" value="ECO:0007669"/>
    <property type="project" value="TreeGrafter"/>
</dbReference>
<gene>
    <name evidence="7" type="ORF">UU38_C0001G0192</name>
</gene>
<evidence type="ECO:0000259" key="6">
    <source>
        <dbReference type="PROSITE" id="PS51462"/>
    </source>
</evidence>
<sequence length="148" mass="17520">MPKEISAGIIIYHKTREGIKFLLLYHGGSYWNFPKGKIEKEEKSFQAALREIREETGLGQGDLKFKSNFKVYEKFTFWRRIVNKNVKVFKIVIFYLAETKNPIIKISKEHNGYGWFTHREAIKILEKYKDSQKVLTQACDFLRKGRPI</sequence>
<evidence type="ECO:0000256" key="1">
    <source>
        <dbReference type="ARBA" id="ARBA00005582"/>
    </source>
</evidence>
<dbReference type="EMBL" id="LCAK01000001">
    <property type="protein sequence ID" value="KKR89290.1"/>
    <property type="molecule type" value="Genomic_DNA"/>
</dbReference>
<evidence type="ECO:0000313" key="7">
    <source>
        <dbReference type="EMBL" id="KKR89290.1"/>
    </source>
</evidence>
<dbReference type="PANTHER" id="PTHR21340">
    <property type="entry name" value="DIADENOSINE 5,5-P1,P4-TETRAPHOSPHATE PYROPHOSPHOHYDROLASE MUTT"/>
    <property type="match status" value="1"/>
</dbReference>
<proteinExistence type="inferred from homology"/>
<reference evidence="7 8" key="1">
    <citation type="journal article" date="2015" name="Nature">
        <title>rRNA introns, odd ribosomes, and small enigmatic genomes across a large radiation of phyla.</title>
        <authorList>
            <person name="Brown C.T."/>
            <person name="Hug L.A."/>
            <person name="Thomas B.C."/>
            <person name="Sharon I."/>
            <person name="Castelle C.J."/>
            <person name="Singh A."/>
            <person name="Wilkins M.J."/>
            <person name="Williams K.H."/>
            <person name="Banfield J.F."/>
        </authorList>
    </citation>
    <scope>NUCLEOTIDE SEQUENCE [LARGE SCALE GENOMIC DNA]</scope>
</reference>
<evidence type="ECO:0000256" key="4">
    <source>
        <dbReference type="ARBA" id="ARBA00022801"/>
    </source>
</evidence>
<organism evidence="7 8">
    <name type="scientific">Candidatus Wolfebacteria bacterium GW2011_GWB1_41_12</name>
    <dbReference type="NCBI Taxonomy" id="1619006"/>
    <lineage>
        <taxon>Bacteria</taxon>
        <taxon>Candidatus Wolfeibacteriota</taxon>
    </lineage>
</organism>
<dbReference type="InterPro" id="IPR020084">
    <property type="entry name" value="NUDIX_hydrolase_CS"/>
</dbReference>
<dbReference type="GO" id="GO:0000166">
    <property type="term" value="F:nucleotide binding"/>
    <property type="evidence" value="ECO:0007669"/>
    <property type="project" value="UniProtKB-KW"/>
</dbReference>
<dbReference type="Gene3D" id="3.90.79.10">
    <property type="entry name" value="Nucleoside Triphosphate Pyrophosphohydrolase"/>
    <property type="match status" value="1"/>
</dbReference>
<dbReference type="PANTHER" id="PTHR21340:SF0">
    <property type="entry name" value="BIS(5'-NUCLEOSYL)-TETRAPHOSPHATASE [ASYMMETRICAL]"/>
    <property type="match status" value="1"/>
</dbReference>
<comment type="similarity">
    <text evidence="1">Belongs to the Nudix hydrolase family.</text>
</comment>
<evidence type="ECO:0000256" key="2">
    <source>
        <dbReference type="ARBA" id="ARBA00018911"/>
    </source>
</evidence>